<keyword evidence="3" id="KW-1185">Reference proteome</keyword>
<protein>
    <submittedName>
        <fullName evidence="2">Uncharacterized protein</fullName>
    </submittedName>
</protein>
<reference evidence="2" key="2">
    <citation type="submission" date="2025-09" db="UniProtKB">
        <authorList>
            <consortium name="Ensembl"/>
        </authorList>
    </citation>
    <scope>IDENTIFICATION</scope>
</reference>
<sequence>MRGSYGDRDRDRGRDRGNPRFGSSRGGPPPGKKFGNPGDRLRKKRWDLNELPKFEKNFYNEHPEVQRMSQYDVEEYRRKKEITVRVWSHRISKDNSIWCVHPLILNYNAYVFPQADPADGRDYG</sequence>
<evidence type="ECO:0000313" key="2">
    <source>
        <dbReference type="Ensembl" id="ENSACIP00000002235.1"/>
    </source>
</evidence>
<reference evidence="2" key="1">
    <citation type="submission" date="2025-08" db="UniProtKB">
        <authorList>
            <consortium name="Ensembl"/>
        </authorList>
    </citation>
    <scope>IDENTIFICATION</scope>
</reference>
<dbReference type="AlphaFoldDB" id="A0A3Q0QXZ9"/>
<evidence type="ECO:0000313" key="3">
    <source>
        <dbReference type="Proteomes" id="UP000261340"/>
    </source>
</evidence>
<proteinExistence type="predicted"/>
<dbReference type="Ensembl" id="ENSACIT00000002316.1">
    <property type="protein sequence ID" value="ENSACIP00000002235.1"/>
    <property type="gene ID" value="ENSACIG00000001068.1"/>
</dbReference>
<feature type="compositionally biased region" description="Basic and acidic residues" evidence="1">
    <location>
        <begin position="1"/>
        <end position="18"/>
    </location>
</feature>
<feature type="region of interest" description="Disordered" evidence="1">
    <location>
        <begin position="1"/>
        <end position="42"/>
    </location>
</feature>
<name>A0A3Q0QXZ9_AMPCI</name>
<dbReference type="Proteomes" id="UP000261340">
    <property type="component" value="Unplaced"/>
</dbReference>
<organism evidence="2 3">
    <name type="scientific">Amphilophus citrinellus</name>
    <name type="common">Midas cichlid</name>
    <name type="synonym">Cichlasoma citrinellum</name>
    <dbReference type="NCBI Taxonomy" id="61819"/>
    <lineage>
        <taxon>Eukaryota</taxon>
        <taxon>Metazoa</taxon>
        <taxon>Chordata</taxon>
        <taxon>Craniata</taxon>
        <taxon>Vertebrata</taxon>
        <taxon>Euteleostomi</taxon>
        <taxon>Actinopterygii</taxon>
        <taxon>Neopterygii</taxon>
        <taxon>Teleostei</taxon>
        <taxon>Neoteleostei</taxon>
        <taxon>Acanthomorphata</taxon>
        <taxon>Ovalentaria</taxon>
        <taxon>Cichlomorphae</taxon>
        <taxon>Cichliformes</taxon>
        <taxon>Cichlidae</taxon>
        <taxon>New World cichlids</taxon>
        <taxon>Cichlasomatinae</taxon>
        <taxon>Heroini</taxon>
        <taxon>Amphilophus</taxon>
    </lineage>
</organism>
<dbReference type="GeneTree" id="ENSGT00940000154705"/>
<evidence type="ECO:0000256" key="1">
    <source>
        <dbReference type="SAM" id="MobiDB-lite"/>
    </source>
</evidence>
<accession>A0A3Q0QXZ9</accession>